<evidence type="ECO:0000313" key="2">
    <source>
        <dbReference type="Proteomes" id="UP000265520"/>
    </source>
</evidence>
<dbReference type="AlphaFoldDB" id="A0A392TJ21"/>
<protein>
    <submittedName>
        <fullName evidence="1">Uncharacterized protein</fullName>
    </submittedName>
</protein>
<accession>A0A392TJ21</accession>
<sequence>IILCASPYSPSLSPSSVTMAQIFVVLFNPNGGE</sequence>
<feature type="non-terminal residue" evidence="1">
    <location>
        <position position="1"/>
    </location>
</feature>
<comment type="caution">
    <text evidence="1">The sequence shown here is derived from an EMBL/GenBank/DDBJ whole genome shotgun (WGS) entry which is preliminary data.</text>
</comment>
<name>A0A392TJ21_9FABA</name>
<reference evidence="1 2" key="1">
    <citation type="journal article" date="2018" name="Front. Plant Sci.">
        <title>Red Clover (Trifolium pratense) and Zigzag Clover (T. medium) - A Picture of Genomic Similarities and Differences.</title>
        <authorList>
            <person name="Dluhosova J."/>
            <person name="Istvanek J."/>
            <person name="Nedelnik J."/>
            <person name="Repkova J."/>
        </authorList>
    </citation>
    <scope>NUCLEOTIDE SEQUENCE [LARGE SCALE GENOMIC DNA]</scope>
    <source>
        <strain evidence="2">cv. 10/8</strain>
        <tissue evidence="1">Leaf</tissue>
    </source>
</reference>
<evidence type="ECO:0000313" key="1">
    <source>
        <dbReference type="EMBL" id="MCI60584.1"/>
    </source>
</evidence>
<dbReference type="EMBL" id="LXQA010584321">
    <property type="protein sequence ID" value="MCI60584.1"/>
    <property type="molecule type" value="Genomic_DNA"/>
</dbReference>
<proteinExistence type="predicted"/>
<organism evidence="1 2">
    <name type="scientific">Trifolium medium</name>
    <dbReference type="NCBI Taxonomy" id="97028"/>
    <lineage>
        <taxon>Eukaryota</taxon>
        <taxon>Viridiplantae</taxon>
        <taxon>Streptophyta</taxon>
        <taxon>Embryophyta</taxon>
        <taxon>Tracheophyta</taxon>
        <taxon>Spermatophyta</taxon>
        <taxon>Magnoliopsida</taxon>
        <taxon>eudicotyledons</taxon>
        <taxon>Gunneridae</taxon>
        <taxon>Pentapetalae</taxon>
        <taxon>rosids</taxon>
        <taxon>fabids</taxon>
        <taxon>Fabales</taxon>
        <taxon>Fabaceae</taxon>
        <taxon>Papilionoideae</taxon>
        <taxon>50 kb inversion clade</taxon>
        <taxon>NPAAA clade</taxon>
        <taxon>Hologalegina</taxon>
        <taxon>IRL clade</taxon>
        <taxon>Trifolieae</taxon>
        <taxon>Trifolium</taxon>
    </lineage>
</organism>
<keyword evidence="2" id="KW-1185">Reference proteome</keyword>
<dbReference type="Proteomes" id="UP000265520">
    <property type="component" value="Unassembled WGS sequence"/>
</dbReference>